<reference evidence="1" key="1">
    <citation type="submission" date="2020-07" db="EMBL/GenBank/DDBJ databases">
        <title>Clinical and genomic characterization of carbapenemase-producing Enterobacterales causing secondary infections during the COVID-19 crisis at a New York City hospital.</title>
        <authorList>
            <person name="Gomez-Simmonds A."/>
            <person name="Annavajhala M.K."/>
            <person name="Uhlemann A.-C."/>
        </authorList>
    </citation>
    <scope>NUCLEOTIDE SEQUENCE</scope>
    <source>
        <strain evidence="1">NK1597</strain>
    </source>
</reference>
<name>A0A927HIE0_KLEPN</name>
<comment type="caution">
    <text evidence="1">The sequence shown here is derived from an EMBL/GenBank/DDBJ whole genome shotgun (WGS) entry which is preliminary data.</text>
</comment>
<gene>
    <name evidence="1" type="ORF">IE991_31970</name>
</gene>
<dbReference type="EMBL" id="JACXTI010000015">
    <property type="protein sequence ID" value="MBD3701693.1"/>
    <property type="molecule type" value="Genomic_DNA"/>
</dbReference>
<evidence type="ECO:0000313" key="2">
    <source>
        <dbReference type="Proteomes" id="UP000631473"/>
    </source>
</evidence>
<evidence type="ECO:0000313" key="1">
    <source>
        <dbReference type="EMBL" id="MBD3701693.1"/>
    </source>
</evidence>
<dbReference type="Proteomes" id="UP000631473">
    <property type="component" value="Unassembled WGS sequence"/>
</dbReference>
<sequence length="137" mass="15002">MLMIVFQRYSAVAGGERSAVVQRRAPAGDWMKCLTRTSAVSDGYRAAHRTIHSWGNTISRIPTKFPPRPTNWQWDVLVTPGAADHARYRHRSTLGAFSRPGDALSMLTIRKVVSFGRHAMTAGIPAAWPTAGLSITG</sequence>
<proteinExistence type="predicted"/>
<dbReference type="AlphaFoldDB" id="A0A927HIE0"/>
<protein>
    <submittedName>
        <fullName evidence="1">Uncharacterized protein</fullName>
    </submittedName>
</protein>
<accession>A0A927HIE0</accession>
<organism evidence="1 2">
    <name type="scientific">Klebsiella pneumoniae</name>
    <dbReference type="NCBI Taxonomy" id="573"/>
    <lineage>
        <taxon>Bacteria</taxon>
        <taxon>Pseudomonadati</taxon>
        <taxon>Pseudomonadota</taxon>
        <taxon>Gammaproteobacteria</taxon>
        <taxon>Enterobacterales</taxon>
        <taxon>Enterobacteriaceae</taxon>
        <taxon>Klebsiella/Raoultella group</taxon>
        <taxon>Klebsiella</taxon>
        <taxon>Klebsiella pneumoniae complex</taxon>
    </lineage>
</organism>